<name>A0A9P4MBM8_9PEZI</name>
<protein>
    <submittedName>
        <fullName evidence="1">Uncharacterized protein</fullName>
    </submittedName>
</protein>
<keyword evidence="2" id="KW-1185">Reference proteome</keyword>
<dbReference type="Proteomes" id="UP000799772">
    <property type="component" value="Unassembled WGS sequence"/>
</dbReference>
<gene>
    <name evidence="1" type="ORF">NA57DRAFT_70749</name>
</gene>
<accession>A0A9P4MBM8</accession>
<dbReference type="EMBL" id="ML978121">
    <property type="protein sequence ID" value="KAF2104545.1"/>
    <property type="molecule type" value="Genomic_DNA"/>
</dbReference>
<evidence type="ECO:0000313" key="2">
    <source>
        <dbReference type="Proteomes" id="UP000799772"/>
    </source>
</evidence>
<sequence>MALLPRSIRSMIYSYLPYDGPGATEEGTSLMQLTLPNKEMVLISFTGMPNSNILQVCRAVRAELIEELQAFAGATIVLDKIYSIGPGQTAADQPTILTYTRYLEITSKQESAPDLARSNIPLIHYLLRCVFTNLTTLFISAESKALEICEGFQALGMRELGDEEIDYDGSPMDEDLLKITISGTFEAFELIGPRKNVLMIWG</sequence>
<evidence type="ECO:0000313" key="1">
    <source>
        <dbReference type="EMBL" id="KAF2104545.1"/>
    </source>
</evidence>
<proteinExistence type="predicted"/>
<dbReference type="AlphaFoldDB" id="A0A9P4MBM8"/>
<organism evidence="1 2">
    <name type="scientific">Rhizodiscina lignyota</name>
    <dbReference type="NCBI Taxonomy" id="1504668"/>
    <lineage>
        <taxon>Eukaryota</taxon>
        <taxon>Fungi</taxon>
        <taxon>Dikarya</taxon>
        <taxon>Ascomycota</taxon>
        <taxon>Pezizomycotina</taxon>
        <taxon>Dothideomycetes</taxon>
        <taxon>Pleosporomycetidae</taxon>
        <taxon>Aulographales</taxon>
        <taxon>Rhizodiscinaceae</taxon>
        <taxon>Rhizodiscina</taxon>
    </lineage>
</organism>
<comment type="caution">
    <text evidence="1">The sequence shown here is derived from an EMBL/GenBank/DDBJ whole genome shotgun (WGS) entry which is preliminary data.</text>
</comment>
<reference evidence="1" key="1">
    <citation type="journal article" date="2020" name="Stud. Mycol.">
        <title>101 Dothideomycetes genomes: a test case for predicting lifestyles and emergence of pathogens.</title>
        <authorList>
            <person name="Haridas S."/>
            <person name="Albert R."/>
            <person name="Binder M."/>
            <person name="Bloem J."/>
            <person name="Labutti K."/>
            <person name="Salamov A."/>
            <person name="Andreopoulos B."/>
            <person name="Baker S."/>
            <person name="Barry K."/>
            <person name="Bills G."/>
            <person name="Bluhm B."/>
            <person name="Cannon C."/>
            <person name="Castanera R."/>
            <person name="Culley D."/>
            <person name="Daum C."/>
            <person name="Ezra D."/>
            <person name="Gonzalez J."/>
            <person name="Henrissat B."/>
            <person name="Kuo A."/>
            <person name="Liang C."/>
            <person name="Lipzen A."/>
            <person name="Lutzoni F."/>
            <person name="Magnuson J."/>
            <person name="Mondo S."/>
            <person name="Nolan M."/>
            <person name="Ohm R."/>
            <person name="Pangilinan J."/>
            <person name="Park H.-J."/>
            <person name="Ramirez L."/>
            <person name="Alfaro M."/>
            <person name="Sun H."/>
            <person name="Tritt A."/>
            <person name="Yoshinaga Y."/>
            <person name="Zwiers L.-H."/>
            <person name="Turgeon B."/>
            <person name="Goodwin S."/>
            <person name="Spatafora J."/>
            <person name="Crous P."/>
            <person name="Grigoriev I."/>
        </authorList>
    </citation>
    <scope>NUCLEOTIDE SEQUENCE</scope>
    <source>
        <strain evidence="1">CBS 133067</strain>
    </source>
</reference>